<proteinExistence type="predicted"/>
<feature type="coiled-coil region" evidence="1">
    <location>
        <begin position="151"/>
        <end position="182"/>
    </location>
</feature>
<dbReference type="SMART" id="SM00110">
    <property type="entry name" value="C1Q"/>
    <property type="match status" value="1"/>
</dbReference>
<dbReference type="InterPro" id="IPR008983">
    <property type="entry name" value="Tumour_necrosis_fac-like_dom"/>
</dbReference>
<dbReference type="OrthoDB" id="6154955at2759"/>
<evidence type="ECO:0000313" key="4">
    <source>
        <dbReference type="RefSeq" id="XP_055867303.1"/>
    </source>
</evidence>
<keyword evidence="1" id="KW-0175">Coiled coil</keyword>
<dbReference type="RefSeq" id="XP_055867305.1">
    <property type="nucleotide sequence ID" value="XM_056011330.1"/>
</dbReference>
<dbReference type="Proteomes" id="UP001165740">
    <property type="component" value="Chromosome 14"/>
</dbReference>
<accession>A0A9W2YX41</accession>
<dbReference type="Gene3D" id="1.10.287.1490">
    <property type="match status" value="1"/>
</dbReference>
<sequence>MADFLKQTHELLLTSQAEVVKVVNEFVLEISKKYKTYIPNSKTDKKQKAFHEVKTWMDDAMKKLNFVIDYLSGPDSDKLIDKVVNTSVSLSSADSDRIRQLMTRFDVMEKAMCGYQNDNADVRETQTKMDDKLKSMSELMQKTIDRTDLKQMSLEKRVAQLSETLDKEKDNLSKRLTTHQNETKDFIKKEMLGNMKRDETIQTIEKKTIELSAALIETYNSTAACVNDINAHIGSLSNHLSEHKQALNDLATRCDNSQETENLLNQQIDNHGVRLGDAERKLQSADLELKRESKKVDANFKDIHTLSGKLEKLNAGVGDVRDKQNGVIKTLQSEQKKLESLKEDWDNVKKEVQSLPRKCADQMLQRTAVGFTACPPGLSSVDLQENSRITKFTAVAHNAEGYYDPSTGYFTAPTTGLYLVSVTLCSLNPGRINVNVKHRPVNPGRADRKVKSVCRVSTTAEDNSATSVGVIRMEVGDSLYMVAVNASDDAVLSCYSSFSCFLLC</sequence>
<evidence type="ECO:0000256" key="1">
    <source>
        <dbReference type="SAM" id="Coils"/>
    </source>
</evidence>
<protein>
    <submittedName>
        <fullName evidence="4 5">Restin homolog</fullName>
    </submittedName>
</protein>
<name>A0A9W2YX41_BIOGL</name>
<dbReference type="RefSeq" id="XP_055867303.1">
    <property type="nucleotide sequence ID" value="XM_056011328.1"/>
</dbReference>
<dbReference type="InterPro" id="IPR001073">
    <property type="entry name" value="C1q_dom"/>
</dbReference>
<dbReference type="RefSeq" id="XP_055867304.1">
    <property type="nucleotide sequence ID" value="XM_056011329.1"/>
</dbReference>
<feature type="domain" description="C1q" evidence="2">
    <location>
        <begin position="364"/>
        <end position="504"/>
    </location>
</feature>
<reference evidence="4 5" key="1">
    <citation type="submission" date="2025-04" db="UniProtKB">
        <authorList>
            <consortium name="RefSeq"/>
        </authorList>
    </citation>
    <scope>IDENTIFICATION</scope>
</reference>
<dbReference type="OMA" id="SVSIMCK"/>
<evidence type="ECO:0000313" key="6">
    <source>
        <dbReference type="RefSeq" id="XP_055867305.1"/>
    </source>
</evidence>
<dbReference type="AlphaFoldDB" id="A0A9W2YX41"/>
<keyword evidence="3" id="KW-1185">Reference proteome</keyword>
<dbReference type="SUPFAM" id="SSF49842">
    <property type="entry name" value="TNF-like"/>
    <property type="match status" value="1"/>
</dbReference>
<organism evidence="3 6">
    <name type="scientific">Biomphalaria glabrata</name>
    <name type="common">Bloodfluke planorb</name>
    <name type="synonym">Freshwater snail</name>
    <dbReference type="NCBI Taxonomy" id="6526"/>
    <lineage>
        <taxon>Eukaryota</taxon>
        <taxon>Metazoa</taxon>
        <taxon>Spiralia</taxon>
        <taxon>Lophotrochozoa</taxon>
        <taxon>Mollusca</taxon>
        <taxon>Gastropoda</taxon>
        <taxon>Heterobranchia</taxon>
        <taxon>Euthyneura</taxon>
        <taxon>Panpulmonata</taxon>
        <taxon>Hygrophila</taxon>
        <taxon>Lymnaeoidea</taxon>
        <taxon>Planorbidae</taxon>
        <taxon>Biomphalaria</taxon>
    </lineage>
</organism>
<dbReference type="GeneID" id="106052156"/>
<dbReference type="Gene3D" id="2.60.120.40">
    <property type="match status" value="1"/>
</dbReference>
<feature type="coiled-coil region" evidence="1">
    <location>
        <begin position="240"/>
        <end position="295"/>
    </location>
</feature>
<evidence type="ECO:0000313" key="5">
    <source>
        <dbReference type="RefSeq" id="XP_055867304.1"/>
    </source>
</evidence>
<dbReference type="Pfam" id="PF00386">
    <property type="entry name" value="C1q"/>
    <property type="match status" value="1"/>
</dbReference>
<evidence type="ECO:0000313" key="3">
    <source>
        <dbReference type="Proteomes" id="UP001165740"/>
    </source>
</evidence>
<dbReference type="PROSITE" id="PS50871">
    <property type="entry name" value="C1Q"/>
    <property type="match status" value="1"/>
</dbReference>
<evidence type="ECO:0000259" key="2">
    <source>
        <dbReference type="PROSITE" id="PS50871"/>
    </source>
</evidence>
<gene>
    <name evidence="4 5 6" type="primary">LOC106052156</name>
</gene>